<dbReference type="InterPro" id="IPR002492">
    <property type="entry name" value="Transposase_Tc1-like"/>
</dbReference>
<dbReference type="Pfam" id="PF01498">
    <property type="entry name" value="HTH_Tnp_Tc3_2"/>
    <property type="match status" value="1"/>
</dbReference>
<dbReference type="GO" id="GO:0003677">
    <property type="term" value="F:DNA binding"/>
    <property type="evidence" value="ECO:0007669"/>
    <property type="project" value="InterPro"/>
</dbReference>
<evidence type="ECO:0000313" key="4">
    <source>
        <dbReference type="Proteomes" id="UP000694580"/>
    </source>
</evidence>
<dbReference type="Proteomes" id="UP000694580">
    <property type="component" value="Chromosome 6"/>
</dbReference>
<reference evidence="3 4" key="1">
    <citation type="submission" date="2020-06" db="EMBL/GenBank/DDBJ databases">
        <authorList>
            <consortium name="Wellcome Sanger Institute Data Sharing"/>
        </authorList>
    </citation>
    <scope>NUCLEOTIDE SEQUENCE [LARGE SCALE GENOMIC DNA]</scope>
</reference>
<sequence length="150" mass="17367">MRWSLQPTQVAQVVQLIQNSTSMRAAARTFVVSVSAVSRAWWCYQETGQYIRRHGGGRRKASTQQEDRYLHLCARRNQRSTARALQNHLQKAKNEHVSAQTVRNRLHEGGMKAKRPQVGVVLTAPHRAACLPFAREHQDWQICHWRPRVH</sequence>
<evidence type="ECO:0000259" key="2">
    <source>
        <dbReference type="Pfam" id="PF01498"/>
    </source>
</evidence>
<keyword evidence="4" id="KW-1185">Reference proteome</keyword>
<dbReference type="AlphaFoldDB" id="A0AAY4BZF5"/>
<feature type="coiled-coil region" evidence="1">
    <location>
        <begin position="75"/>
        <end position="102"/>
    </location>
</feature>
<dbReference type="InterPro" id="IPR009057">
    <property type="entry name" value="Homeodomain-like_sf"/>
</dbReference>
<reference evidence="3" key="3">
    <citation type="submission" date="2025-09" db="UniProtKB">
        <authorList>
            <consortium name="Ensembl"/>
        </authorList>
    </citation>
    <scope>IDENTIFICATION</scope>
</reference>
<organism evidence="3 4">
    <name type="scientific">Denticeps clupeoides</name>
    <name type="common">denticle herring</name>
    <dbReference type="NCBI Taxonomy" id="299321"/>
    <lineage>
        <taxon>Eukaryota</taxon>
        <taxon>Metazoa</taxon>
        <taxon>Chordata</taxon>
        <taxon>Craniata</taxon>
        <taxon>Vertebrata</taxon>
        <taxon>Euteleostomi</taxon>
        <taxon>Actinopterygii</taxon>
        <taxon>Neopterygii</taxon>
        <taxon>Teleostei</taxon>
        <taxon>Clupei</taxon>
        <taxon>Clupeiformes</taxon>
        <taxon>Denticipitoidei</taxon>
        <taxon>Denticipitidae</taxon>
        <taxon>Denticeps</taxon>
    </lineage>
</organism>
<dbReference type="GO" id="GO:0006313">
    <property type="term" value="P:DNA transposition"/>
    <property type="evidence" value="ECO:0007669"/>
    <property type="project" value="InterPro"/>
</dbReference>
<proteinExistence type="predicted"/>
<evidence type="ECO:0000313" key="3">
    <source>
        <dbReference type="Ensembl" id="ENSDCDP00010025606.1"/>
    </source>
</evidence>
<name>A0AAY4BZF5_9TELE</name>
<feature type="domain" description="Transposase Tc1-like" evidence="2">
    <location>
        <begin position="67"/>
        <end position="139"/>
    </location>
</feature>
<dbReference type="SUPFAM" id="SSF46689">
    <property type="entry name" value="Homeodomain-like"/>
    <property type="match status" value="1"/>
</dbReference>
<dbReference type="GeneTree" id="ENSGT01030000235634"/>
<accession>A0AAY4BZF5</accession>
<keyword evidence="1" id="KW-0175">Coiled coil</keyword>
<evidence type="ECO:0000256" key="1">
    <source>
        <dbReference type="SAM" id="Coils"/>
    </source>
</evidence>
<dbReference type="Ensembl" id="ENSDCDT00010031715.1">
    <property type="protein sequence ID" value="ENSDCDP00010025606.1"/>
    <property type="gene ID" value="ENSDCDG00010016283.1"/>
</dbReference>
<reference evidence="3" key="2">
    <citation type="submission" date="2025-08" db="UniProtKB">
        <authorList>
            <consortium name="Ensembl"/>
        </authorList>
    </citation>
    <scope>IDENTIFICATION</scope>
</reference>
<dbReference type="GO" id="GO:0015074">
    <property type="term" value="P:DNA integration"/>
    <property type="evidence" value="ECO:0007669"/>
    <property type="project" value="InterPro"/>
</dbReference>
<protein>
    <recommendedName>
        <fullName evidence="2">Transposase Tc1-like domain-containing protein</fullName>
    </recommendedName>
</protein>